<feature type="transmembrane region" description="Helical" evidence="2">
    <location>
        <begin position="12"/>
        <end position="30"/>
    </location>
</feature>
<dbReference type="SUPFAM" id="SSF53187">
    <property type="entry name" value="Zn-dependent exopeptidases"/>
    <property type="match status" value="1"/>
</dbReference>
<dbReference type="AlphaFoldDB" id="A0A1C0A773"/>
<proteinExistence type="predicted"/>
<dbReference type="CDD" id="cd02696">
    <property type="entry name" value="MurNAc-LAA"/>
    <property type="match status" value="1"/>
</dbReference>
<accession>A0A1C0A773</accession>
<dbReference type="Proteomes" id="UP000093514">
    <property type="component" value="Unassembled WGS sequence"/>
</dbReference>
<organism evidence="4 5">
    <name type="scientific">Orenia metallireducens</name>
    <dbReference type="NCBI Taxonomy" id="1413210"/>
    <lineage>
        <taxon>Bacteria</taxon>
        <taxon>Bacillati</taxon>
        <taxon>Bacillota</taxon>
        <taxon>Clostridia</taxon>
        <taxon>Halanaerobiales</taxon>
        <taxon>Halobacteroidaceae</taxon>
        <taxon>Orenia</taxon>
    </lineage>
</organism>
<name>A0A1C0A773_9FIRM</name>
<keyword evidence="5" id="KW-1185">Reference proteome</keyword>
<evidence type="ECO:0000256" key="2">
    <source>
        <dbReference type="SAM" id="Phobius"/>
    </source>
</evidence>
<evidence type="ECO:0000313" key="5">
    <source>
        <dbReference type="Proteomes" id="UP000093514"/>
    </source>
</evidence>
<dbReference type="EMBL" id="LWDV01000009">
    <property type="protein sequence ID" value="OCL26115.1"/>
    <property type="molecule type" value="Genomic_DNA"/>
</dbReference>
<dbReference type="Pfam" id="PF01520">
    <property type="entry name" value="Amidase_3"/>
    <property type="match status" value="1"/>
</dbReference>
<dbReference type="Gene3D" id="3.40.630.40">
    <property type="entry name" value="Zn-dependent exopeptidases"/>
    <property type="match status" value="1"/>
</dbReference>
<dbReference type="SMART" id="SM00646">
    <property type="entry name" value="Ami_3"/>
    <property type="match status" value="1"/>
</dbReference>
<dbReference type="GO" id="GO:0009253">
    <property type="term" value="P:peptidoglycan catabolic process"/>
    <property type="evidence" value="ECO:0007669"/>
    <property type="project" value="InterPro"/>
</dbReference>
<gene>
    <name evidence="4" type="ORF">U472_08855</name>
</gene>
<keyword evidence="2" id="KW-0812">Transmembrane</keyword>
<evidence type="ECO:0000313" key="4">
    <source>
        <dbReference type="EMBL" id="OCL26115.1"/>
    </source>
</evidence>
<comment type="caution">
    <text evidence="4">The sequence shown here is derived from an EMBL/GenBank/DDBJ whole genome shotgun (WGS) entry which is preliminary data.</text>
</comment>
<feature type="domain" description="MurNAc-LAA" evidence="3">
    <location>
        <begin position="119"/>
        <end position="234"/>
    </location>
</feature>
<dbReference type="InterPro" id="IPR002508">
    <property type="entry name" value="MurNAc-LAA_cat"/>
</dbReference>
<reference evidence="5" key="1">
    <citation type="submission" date="2016-07" db="EMBL/GenBank/DDBJ databases">
        <authorList>
            <person name="Florea S."/>
            <person name="Webb J.S."/>
            <person name="Jaromczyk J."/>
            <person name="Schardl C.L."/>
        </authorList>
    </citation>
    <scope>NUCLEOTIDE SEQUENCE [LARGE SCALE GENOMIC DNA]</scope>
    <source>
        <strain evidence="5">Z6</strain>
    </source>
</reference>
<keyword evidence="2" id="KW-1133">Transmembrane helix</keyword>
<protein>
    <recommendedName>
        <fullName evidence="3">MurNAc-LAA domain-containing protein</fullName>
    </recommendedName>
</protein>
<evidence type="ECO:0000256" key="1">
    <source>
        <dbReference type="ARBA" id="ARBA00022801"/>
    </source>
</evidence>
<sequence>MVLLCNQKFLKFIFIIVFFASLLGSVTGYMNRAIPVSNKVDKVSGKVIVIDPGHGGVDIGASYNDLVEKEINLDIARRLRSLLSSKGAKVIMTRYHDTALDHKNKAYKSRHMRDLKARVDIINNNRADLFISIHVNSFAGKFRIRGPIVFYQNSKKRNQSLAKKIQYRLNQISYKGIHLPDNSVRIGNYYILKNSRVAGILIEVGFINKKVDNWLLTEDKFKDKLVYGIYQGVLDYYQY</sequence>
<keyword evidence="1" id="KW-0378">Hydrolase</keyword>
<evidence type="ECO:0000259" key="3">
    <source>
        <dbReference type="SMART" id="SM00646"/>
    </source>
</evidence>
<dbReference type="PANTHER" id="PTHR30404:SF0">
    <property type="entry name" value="N-ACETYLMURAMOYL-L-ALANINE AMIDASE AMIC"/>
    <property type="match status" value="1"/>
</dbReference>
<dbReference type="PANTHER" id="PTHR30404">
    <property type="entry name" value="N-ACETYLMURAMOYL-L-ALANINE AMIDASE"/>
    <property type="match status" value="1"/>
</dbReference>
<keyword evidence="2" id="KW-0472">Membrane</keyword>
<dbReference type="RefSeq" id="WP_068717607.1">
    <property type="nucleotide sequence ID" value="NZ_LWDV01000009.1"/>
</dbReference>
<dbReference type="InterPro" id="IPR050695">
    <property type="entry name" value="N-acetylmuramoyl_amidase_3"/>
</dbReference>
<dbReference type="OrthoDB" id="9806267at2"/>
<dbReference type="GO" id="GO:0030288">
    <property type="term" value="C:outer membrane-bounded periplasmic space"/>
    <property type="evidence" value="ECO:0007669"/>
    <property type="project" value="TreeGrafter"/>
</dbReference>
<reference evidence="4 5" key="2">
    <citation type="submission" date="2016-08" db="EMBL/GenBank/DDBJ databases">
        <title>Orenia metallireducens sp. nov. strain Z6, a Novel Metal-reducing Firmicute from the Deep Subsurface.</title>
        <authorList>
            <person name="Maxim B.I."/>
            <person name="Kenneth K."/>
            <person name="Flynn T.M."/>
            <person name="Oloughlin E.J."/>
            <person name="Locke R.A."/>
            <person name="Weber J.R."/>
            <person name="Egan S.M."/>
            <person name="Mackie R.I."/>
            <person name="Cann I.K."/>
        </authorList>
    </citation>
    <scope>NUCLEOTIDE SEQUENCE [LARGE SCALE GENOMIC DNA]</scope>
    <source>
        <strain evidence="4 5">Z6</strain>
    </source>
</reference>
<dbReference type="GO" id="GO:0008745">
    <property type="term" value="F:N-acetylmuramoyl-L-alanine amidase activity"/>
    <property type="evidence" value="ECO:0007669"/>
    <property type="project" value="InterPro"/>
</dbReference>